<dbReference type="InterPro" id="IPR000639">
    <property type="entry name" value="Epox_hydrolase-like"/>
</dbReference>
<sequence>MTAQSESALAATLRDRWPYSPHYANVNGWRMHYIDEGKGDPVVLLHGNPTWGFLYRDMIGPLVSSGRRVIVPDMIGFGLSEKPTREQAHCLDGHIANLTALMRQLDLTRITLVCHDWGGPTGLSFAMSNPARVRALTIMSTWAWPSPPAEFHTRIFPWRMMHAPLVGPYLLGNHGALAGRGVYLSVVDRERFARAAQAAYETVLPDPATRLLTWVWPRWIPLDENARAFERFKWLEQKLSSSKLPTLIIWGREDEVFDASTFASRFKQLLPHAEGPHLVTGRHFLQEDSAPEIAGLITSFLGRLDGNGGKHD</sequence>
<dbReference type="Pfam" id="PF00561">
    <property type="entry name" value="Abhydrolase_1"/>
    <property type="match status" value="1"/>
</dbReference>
<dbReference type="OrthoDB" id="9799612at2"/>
<keyword evidence="3" id="KW-1185">Reference proteome</keyword>
<evidence type="ECO:0000313" key="3">
    <source>
        <dbReference type="Proteomes" id="UP000184096"/>
    </source>
</evidence>
<dbReference type="Gene3D" id="3.40.50.1820">
    <property type="entry name" value="alpha/beta hydrolase"/>
    <property type="match status" value="1"/>
</dbReference>
<dbReference type="InterPro" id="IPR050266">
    <property type="entry name" value="AB_hydrolase_sf"/>
</dbReference>
<dbReference type="PRINTS" id="PR00412">
    <property type="entry name" value="EPOXHYDRLASE"/>
</dbReference>
<protein>
    <submittedName>
        <fullName evidence="2">Haloalkane dehalogenase</fullName>
    </submittedName>
</protein>
<dbReference type="AlphaFoldDB" id="A0A1M7UQP6"/>
<dbReference type="PANTHER" id="PTHR43798:SF24">
    <property type="entry name" value="CIS-3-ALKYL-4-ALKYLOXETAN-2-ONE DECARBOXYLASE"/>
    <property type="match status" value="1"/>
</dbReference>
<dbReference type="InterPro" id="IPR000073">
    <property type="entry name" value="AB_hydrolase_1"/>
</dbReference>
<organism evidence="2 3">
    <name type="scientific">Bradyrhizobium erythrophlei</name>
    <dbReference type="NCBI Taxonomy" id="1437360"/>
    <lineage>
        <taxon>Bacteria</taxon>
        <taxon>Pseudomonadati</taxon>
        <taxon>Pseudomonadota</taxon>
        <taxon>Alphaproteobacteria</taxon>
        <taxon>Hyphomicrobiales</taxon>
        <taxon>Nitrobacteraceae</taxon>
        <taxon>Bradyrhizobium</taxon>
    </lineage>
</organism>
<dbReference type="GO" id="GO:0016020">
    <property type="term" value="C:membrane"/>
    <property type="evidence" value="ECO:0007669"/>
    <property type="project" value="TreeGrafter"/>
</dbReference>
<dbReference type="InterPro" id="IPR029058">
    <property type="entry name" value="AB_hydrolase_fold"/>
</dbReference>
<dbReference type="PRINTS" id="PR00111">
    <property type="entry name" value="ABHYDROLASE"/>
</dbReference>
<accession>A0A1M7UQP6</accession>
<evidence type="ECO:0000259" key="1">
    <source>
        <dbReference type="Pfam" id="PF00561"/>
    </source>
</evidence>
<dbReference type="RefSeq" id="WP_072823813.1">
    <property type="nucleotide sequence ID" value="NZ_LT670849.1"/>
</dbReference>
<dbReference type="Proteomes" id="UP000184096">
    <property type="component" value="Chromosome I"/>
</dbReference>
<name>A0A1M7UQP6_9BRAD</name>
<gene>
    <name evidence="2" type="ORF">SAMN05444170_6227</name>
</gene>
<dbReference type="SUPFAM" id="SSF53474">
    <property type="entry name" value="alpha/beta-Hydrolases"/>
    <property type="match status" value="1"/>
</dbReference>
<proteinExistence type="predicted"/>
<dbReference type="PANTHER" id="PTHR43798">
    <property type="entry name" value="MONOACYLGLYCEROL LIPASE"/>
    <property type="match status" value="1"/>
</dbReference>
<evidence type="ECO:0000313" key="2">
    <source>
        <dbReference type="EMBL" id="SHN85269.1"/>
    </source>
</evidence>
<dbReference type="GO" id="GO:0003824">
    <property type="term" value="F:catalytic activity"/>
    <property type="evidence" value="ECO:0007669"/>
    <property type="project" value="InterPro"/>
</dbReference>
<feature type="domain" description="AB hydrolase-1" evidence="1">
    <location>
        <begin position="41"/>
        <end position="289"/>
    </location>
</feature>
<dbReference type="EMBL" id="LT670849">
    <property type="protein sequence ID" value="SHN85269.1"/>
    <property type="molecule type" value="Genomic_DNA"/>
</dbReference>
<reference evidence="3" key="1">
    <citation type="submission" date="2016-11" db="EMBL/GenBank/DDBJ databases">
        <authorList>
            <person name="Varghese N."/>
            <person name="Submissions S."/>
        </authorList>
    </citation>
    <scope>NUCLEOTIDE SEQUENCE [LARGE SCALE GENOMIC DNA]</scope>
    <source>
        <strain evidence="3">GAS401</strain>
    </source>
</reference>